<evidence type="ECO:0000313" key="3">
    <source>
        <dbReference type="EMBL" id="TFK40170.1"/>
    </source>
</evidence>
<dbReference type="GO" id="GO:0070034">
    <property type="term" value="F:telomerase RNA binding"/>
    <property type="evidence" value="ECO:0007669"/>
    <property type="project" value="TreeGrafter"/>
</dbReference>
<dbReference type="GO" id="GO:0003720">
    <property type="term" value="F:telomerase activity"/>
    <property type="evidence" value="ECO:0007669"/>
    <property type="project" value="InterPro"/>
</dbReference>
<dbReference type="PANTHER" id="PTHR12066:SF0">
    <property type="entry name" value="TELOMERASE REVERSE TRANSCRIPTASE"/>
    <property type="match status" value="1"/>
</dbReference>
<sequence length="363" mass="41024">MARMGITNYFVNTIITALQAPEWESLLQRVGEDAMLHLLTDVSVFISLPNGSLCQMTGEPIIYLVPTMLSVAESSESQDVTSTTGQKRTIVDDDHGDARPAKRRKLNVKAGSINPPNNTLTSIQHPADIAFSRSKMFYARPNLIPHTNQIVVGLPLKHVLNRLVPSYRHNKEAQVQRHVEFDIRKQEENSRHVAKHIFARQYRLSNPFRVVFGKSTITSFPDYMDREVEIKAAGSCKTPKRLKEVLPLVEKLIWRHGKCGYKPLRNKVCPSKLRSTGSKDLDSSIILELMSERSAQFQSQAPQGTEDMSIDTSGNTITPFGLTQAERHAKMKPRFVEFTCSHIEVNEISSGLKHTRMNLYLRC</sequence>
<dbReference type="AlphaFoldDB" id="A0A5C3M4H7"/>
<dbReference type="GO" id="GO:0042162">
    <property type="term" value="F:telomeric DNA binding"/>
    <property type="evidence" value="ECO:0007669"/>
    <property type="project" value="TreeGrafter"/>
</dbReference>
<dbReference type="Gene3D" id="1.10.132.70">
    <property type="match status" value="1"/>
</dbReference>
<dbReference type="GO" id="GO:0000333">
    <property type="term" value="C:telomerase catalytic core complex"/>
    <property type="evidence" value="ECO:0007669"/>
    <property type="project" value="TreeGrafter"/>
</dbReference>
<dbReference type="Proteomes" id="UP000308652">
    <property type="component" value="Unassembled WGS sequence"/>
</dbReference>
<gene>
    <name evidence="3" type="ORF">BDQ12DRAFT_486484</name>
</gene>
<organism evidence="3 4">
    <name type="scientific">Crucibulum laeve</name>
    <dbReference type="NCBI Taxonomy" id="68775"/>
    <lineage>
        <taxon>Eukaryota</taxon>
        <taxon>Fungi</taxon>
        <taxon>Dikarya</taxon>
        <taxon>Basidiomycota</taxon>
        <taxon>Agaricomycotina</taxon>
        <taxon>Agaricomycetes</taxon>
        <taxon>Agaricomycetidae</taxon>
        <taxon>Agaricales</taxon>
        <taxon>Agaricineae</taxon>
        <taxon>Nidulariaceae</taxon>
        <taxon>Crucibulum</taxon>
    </lineage>
</organism>
<keyword evidence="4" id="KW-1185">Reference proteome</keyword>
<proteinExistence type="inferred from homology"/>
<reference evidence="3 4" key="1">
    <citation type="journal article" date="2019" name="Nat. Ecol. Evol.">
        <title>Megaphylogeny resolves global patterns of mushroom evolution.</title>
        <authorList>
            <person name="Varga T."/>
            <person name="Krizsan K."/>
            <person name="Foldi C."/>
            <person name="Dima B."/>
            <person name="Sanchez-Garcia M."/>
            <person name="Sanchez-Ramirez S."/>
            <person name="Szollosi G.J."/>
            <person name="Szarkandi J.G."/>
            <person name="Papp V."/>
            <person name="Albert L."/>
            <person name="Andreopoulos W."/>
            <person name="Angelini C."/>
            <person name="Antonin V."/>
            <person name="Barry K.W."/>
            <person name="Bougher N.L."/>
            <person name="Buchanan P."/>
            <person name="Buyck B."/>
            <person name="Bense V."/>
            <person name="Catcheside P."/>
            <person name="Chovatia M."/>
            <person name="Cooper J."/>
            <person name="Damon W."/>
            <person name="Desjardin D."/>
            <person name="Finy P."/>
            <person name="Geml J."/>
            <person name="Haridas S."/>
            <person name="Hughes K."/>
            <person name="Justo A."/>
            <person name="Karasinski D."/>
            <person name="Kautmanova I."/>
            <person name="Kiss B."/>
            <person name="Kocsube S."/>
            <person name="Kotiranta H."/>
            <person name="LaButti K.M."/>
            <person name="Lechner B.E."/>
            <person name="Liimatainen K."/>
            <person name="Lipzen A."/>
            <person name="Lukacs Z."/>
            <person name="Mihaltcheva S."/>
            <person name="Morgado L.N."/>
            <person name="Niskanen T."/>
            <person name="Noordeloos M.E."/>
            <person name="Ohm R.A."/>
            <person name="Ortiz-Santana B."/>
            <person name="Ovrebo C."/>
            <person name="Racz N."/>
            <person name="Riley R."/>
            <person name="Savchenko A."/>
            <person name="Shiryaev A."/>
            <person name="Soop K."/>
            <person name="Spirin V."/>
            <person name="Szebenyi C."/>
            <person name="Tomsovsky M."/>
            <person name="Tulloss R.E."/>
            <person name="Uehling J."/>
            <person name="Grigoriev I.V."/>
            <person name="Vagvolgyi C."/>
            <person name="Papp T."/>
            <person name="Martin F.M."/>
            <person name="Miettinen O."/>
            <person name="Hibbett D.S."/>
            <person name="Nagy L.G."/>
        </authorList>
    </citation>
    <scope>NUCLEOTIDE SEQUENCE [LARGE SCALE GENOMIC DNA]</scope>
    <source>
        <strain evidence="3 4">CBS 166.37</strain>
    </source>
</reference>
<dbReference type="EMBL" id="ML213597">
    <property type="protein sequence ID" value="TFK40170.1"/>
    <property type="molecule type" value="Genomic_DNA"/>
</dbReference>
<dbReference type="PANTHER" id="PTHR12066">
    <property type="entry name" value="TELOMERASE REVERSE TRANSCRIPTASE"/>
    <property type="match status" value="1"/>
</dbReference>
<keyword evidence="1" id="KW-0779">Telomere</keyword>
<accession>A0A5C3M4H7</accession>
<comment type="subcellular location">
    <subcellularLocation>
        <location evidence="1">Nucleus</location>
    </subcellularLocation>
    <subcellularLocation>
        <location evidence="1">Chromosome</location>
        <location evidence="1">Telomere</location>
    </subcellularLocation>
</comment>
<keyword evidence="1" id="KW-0695">RNA-directed DNA polymerase</keyword>
<evidence type="ECO:0000313" key="4">
    <source>
        <dbReference type="Proteomes" id="UP000308652"/>
    </source>
</evidence>
<evidence type="ECO:0000256" key="1">
    <source>
        <dbReference type="RuleBase" id="RU365061"/>
    </source>
</evidence>
<dbReference type="STRING" id="68775.A0A5C3M4H7"/>
<name>A0A5C3M4H7_9AGAR</name>
<dbReference type="OrthoDB" id="289721at2759"/>
<keyword evidence="1" id="KW-0479">Metal-binding</keyword>
<evidence type="ECO:0000256" key="2">
    <source>
        <dbReference type="SAM" id="MobiDB-lite"/>
    </source>
</evidence>
<feature type="compositionally biased region" description="Basic and acidic residues" evidence="2">
    <location>
        <begin position="89"/>
        <end position="100"/>
    </location>
</feature>
<feature type="region of interest" description="Disordered" evidence="2">
    <location>
        <begin position="75"/>
        <end position="100"/>
    </location>
</feature>
<keyword evidence="1" id="KW-0808">Transferase</keyword>
<comment type="catalytic activity">
    <reaction evidence="1">
        <text>DNA(n) + a 2'-deoxyribonucleoside 5'-triphosphate = DNA(n+1) + diphosphate</text>
        <dbReference type="Rhea" id="RHEA:22508"/>
        <dbReference type="Rhea" id="RHEA-COMP:17339"/>
        <dbReference type="Rhea" id="RHEA-COMP:17340"/>
        <dbReference type="ChEBI" id="CHEBI:33019"/>
        <dbReference type="ChEBI" id="CHEBI:61560"/>
        <dbReference type="ChEBI" id="CHEBI:173112"/>
        <dbReference type="EC" id="2.7.7.49"/>
    </reaction>
</comment>
<keyword evidence="1" id="KW-0158">Chromosome</keyword>
<keyword evidence="1" id="KW-0548">Nucleotidyltransferase</keyword>
<keyword evidence="1" id="KW-0539">Nucleus</keyword>
<feature type="compositionally biased region" description="Polar residues" evidence="2">
    <location>
        <begin position="75"/>
        <end position="87"/>
    </location>
</feature>
<protein>
    <recommendedName>
        <fullName evidence="1">Telomerase reverse transcriptase</fullName>
        <ecNumber evidence="1">2.7.7.49</ecNumber>
    </recommendedName>
    <alternativeName>
        <fullName evidence="1">Telomerase catalytic subunit</fullName>
    </alternativeName>
</protein>
<comment type="similarity">
    <text evidence="1">Belongs to the reverse transcriptase family. Telomerase subfamily.</text>
</comment>
<dbReference type="GO" id="GO:0000781">
    <property type="term" value="C:chromosome, telomeric region"/>
    <property type="evidence" value="ECO:0007669"/>
    <property type="project" value="UniProtKB-SubCell"/>
</dbReference>
<dbReference type="InterPro" id="IPR003545">
    <property type="entry name" value="Telomerase_RT"/>
</dbReference>
<dbReference type="GO" id="GO:0046872">
    <property type="term" value="F:metal ion binding"/>
    <property type="evidence" value="ECO:0007669"/>
    <property type="project" value="UniProtKB-KW"/>
</dbReference>
<dbReference type="EC" id="2.7.7.49" evidence="1"/>
<keyword evidence="1" id="KW-0460">Magnesium</keyword>
<comment type="function">
    <text evidence="1">Telomerase is a ribonucleoprotein enzyme essential for the replication of chromosome termini in most eukaryotes. It elongates telomeres. It is a reverse transcriptase that adds simple sequence repeats to chromosome ends by copying a template sequence within the RNA component of the enzyme.</text>
</comment>
<dbReference type="GO" id="GO:0007004">
    <property type="term" value="P:telomere maintenance via telomerase"/>
    <property type="evidence" value="ECO:0007669"/>
    <property type="project" value="TreeGrafter"/>
</dbReference>